<gene>
    <name evidence="7" type="ORF">PQ472_02685</name>
</gene>
<evidence type="ECO:0000256" key="2">
    <source>
        <dbReference type="ARBA" id="ARBA00005790"/>
    </source>
</evidence>
<evidence type="ECO:0000256" key="3">
    <source>
        <dbReference type="ARBA" id="ARBA00022679"/>
    </source>
</evidence>
<protein>
    <submittedName>
        <fullName evidence="7">Guanylate kinase</fullName>
    </submittedName>
</protein>
<keyword evidence="3" id="KW-0808">Transferase</keyword>
<dbReference type="Gene3D" id="3.40.50.300">
    <property type="entry name" value="P-loop containing nucleotide triphosphate hydrolases"/>
    <property type="match status" value="1"/>
</dbReference>
<keyword evidence="8" id="KW-1185">Reference proteome</keyword>
<dbReference type="Pfam" id="PF00625">
    <property type="entry name" value="Guanylate_kin"/>
    <property type="match status" value="1"/>
</dbReference>
<evidence type="ECO:0000256" key="5">
    <source>
        <dbReference type="ARBA" id="ARBA00048594"/>
    </source>
</evidence>
<feature type="domain" description="Guanylate kinase-like" evidence="6">
    <location>
        <begin position="4"/>
        <end position="182"/>
    </location>
</feature>
<dbReference type="SMART" id="SM00072">
    <property type="entry name" value="GuKc"/>
    <property type="match status" value="1"/>
</dbReference>
<comment type="function">
    <text evidence="1">Essential for recycling GMP and indirectly, cGMP.</text>
</comment>
<comment type="similarity">
    <text evidence="2">Belongs to the guanylate kinase family.</text>
</comment>
<dbReference type="SUPFAM" id="SSF52540">
    <property type="entry name" value="P-loop containing nucleoside triphosphate hydrolases"/>
    <property type="match status" value="1"/>
</dbReference>
<proteinExistence type="inferred from homology"/>
<evidence type="ECO:0000259" key="6">
    <source>
        <dbReference type="PROSITE" id="PS50052"/>
    </source>
</evidence>
<accession>A0ABY7WSK0</accession>
<reference evidence="7 8" key="1">
    <citation type="submission" date="2023-02" db="EMBL/GenBank/DDBJ databases">
        <title>Genome sequence of Lacticaseibacillus sp. KACC 23028.</title>
        <authorList>
            <person name="Kim S."/>
            <person name="Heo J."/>
            <person name="Kwon S.-W."/>
        </authorList>
    </citation>
    <scope>NUCLEOTIDE SEQUENCE [LARGE SCALE GENOMIC DNA]</scope>
    <source>
        <strain evidence="7 8">KACC 23028</strain>
    </source>
</reference>
<dbReference type="Proteomes" id="UP001220377">
    <property type="component" value="Chromosome"/>
</dbReference>
<dbReference type="PANTHER" id="PTHR23117:SF13">
    <property type="entry name" value="GUANYLATE KINASE"/>
    <property type="match status" value="1"/>
</dbReference>
<dbReference type="PANTHER" id="PTHR23117">
    <property type="entry name" value="GUANYLATE KINASE-RELATED"/>
    <property type="match status" value="1"/>
</dbReference>
<keyword evidence="4 7" id="KW-0418">Kinase</keyword>
<comment type="catalytic activity">
    <reaction evidence="5">
        <text>GMP + ATP = GDP + ADP</text>
        <dbReference type="Rhea" id="RHEA:20780"/>
        <dbReference type="ChEBI" id="CHEBI:30616"/>
        <dbReference type="ChEBI" id="CHEBI:58115"/>
        <dbReference type="ChEBI" id="CHEBI:58189"/>
        <dbReference type="ChEBI" id="CHEBI:456216"/>
        <dbReference type="EC" id="2.7.4.8"/>
    </reaction>
</comment>
<evidence type="ECO:0000256" key="1">
    <source>
        <dbReference type="ARBA" id="ARBA00003531"/>
    </source>
</evidence>
<evidence type="ECO:0000313" key="7">
    <source>
        <dbReference type="EMBL" id="WDF83160.1"/>
    </source>
</evidence>
<dbReference type="GO" id="GO:0016301">
    <property type="term" value="F:kinase activity"/>
    <property type="evidence" value="ECO:0007669"/>
    <property type="project" value="UniProtKB-KW"/>
</dbReference>
<dbReference type="InterPro" id="IPR008144">
    <property type="entry name" value="Guanylate_kin-like_dom"/>
</dbReference>
<dbReference type="InterPro" id="IPR027417">
    <property type="entry name" value="P-loop_NTPase"/>
</dbReference>
<organism evidence="7 8">
    <name type="scientific">Lacticaseibacillus pabuli</name>
    <dbReference type="NCBI Taxonomy" id="3025672"/>
    <lineage>
        <taxon>Bacteria</taxon>
        <taxon>Bacillati</taxon>
        <taxon>Bacillota</taxon>
        <taxon>Bacilli</taxon>
        <taxon>Lactobacillales</taxon>
        <taxon>Lactobacillaceae</taxon>
        <taxon>Lacticaseibacillus</taxon>
    </lineage>
</organism>
<sequence length="194" mass="21813">MTKKTIIVITGATGTGKTTVQKYLRDKYDIPAVITHTTRPMRVGERNGVDYYFETPESFLKNHYLEYVTYAHYQYGSSHEGLARTWAEHDVASIVLDTAGALTYVHELGDQAAVLFLTVDNHASLRHRLLQRGDAEPMVTKRLASPEYGRDLVLPIGLRGVAKTVVNDDWQLAKQKIDQFVKGLLADKSQNTTF</sequence>
<evidence type="ECO:0000313" key="8">
    <source>
        <dbReference type="Proteomes" id="UP001220377"/>
    </source>
</evidence>
<evidence type="ECO:0000256" key="4">
    <source>
        <dbReference type="ARBA" id="ARBA00022777"/>
    </source>
</evidence>
<name>A0ABY7WSK0_9LACO</name>
<dbReference type="PROSITE" id="PS50052">
    <property type="entry name" value="GUANYLATE_KINASE_2"/>
    <property type="match status" value="1"/>
</dbReference>
<dbReference type="InterPro" id="IPR008145">
    <property type="entry name" value="GK/Ca_channel_bsu"/>
</dbReference>
<dbReference type="EMBL" id="CP117884">
    <property type="protein sequence ID" value="WDF83160.1"/>
    <property type="molecule type" value="Genomic_DNA"/>
</dbReference>
<dbReference type="RefSeq" id="WP_274261125.1">
    <property type="nucleotide sequence ID" value="NZ_CP117884.1"/>
</dbReference>